<gene>
    <name evidence="7" type="ORF">H9906_04550</name>
</gene>
<comment type="caution">
    <text evidence="7">The sequence shown here is derived from an EMBL/GenBank/DDBJ whole genome shotgun (WGS) entry which is preliminary data.</text>
</comment>
<dbReference type="InterPro" id="IPR003593">
    <property type="entry name" value="AAA+_ATPase"/>
</dbReference>
<reference evidence="7" key="2">
    <citation type="submission" date="2021-04" db="EMBL/GenBank/DDBJ databases">
        <authorList>
            <person name="Gilroy R."/>
        </authorList>
    </citation>
    <scope>NUCLEOTIDE SEQUENCE</scope>
    <source>
        <strain evidence="7">9264</strain>
    </source>
</reference>
<keyword evidence="2" id="KW-0813">Transport</keyword>
<feature type="domain" description="ABC transporter" evidence="6">
    <location>
        <begin position="9"/>
        <end position="213"/>
    </location>
</feature>
<dbReference type="InterPro" id="IPR017871">
    <property type="entry name" value="ABC_transporter-like_CS"/>
</dbReference>
<evidence type="ECO:0000256" key="1">
    <source>
        <dbReference type="ARBA" id="ARBA00005417"/>
    </source>
</evidence>
<dbReference type="InterPro" id="IPR015856">
    <property type="entry name" value="ABC_transpr_CbiO/EcfA_su"/>
</dbReference>
<dbReference type="SUPFAM" id="SSF52540">
    <property type="entry name" value="P-loop containing nucleoside triphosphate hydrolases"/>
    <property type="match status" value="1"/>
</dbReference>
<keyword evidence="4" id="KW-0547">Nucleotide-binding</keyword>
<name>A0A9D2RG91_9BURK</name>
<evidence type="ECO:0000256" key="4">
    <source>
        <dbReference type="ARBA" id="ARBA00022741"/>
    </source>
</evidence>
<protein>
    <submittedName>
        <fullName evidence="7">Energy-coupling factor ABC transporter ATP-binding protein</fullName>
    </submittedName>
</protein>
<evidence type="ECO:0000256" key="5">
    <source>
        <dbReference type="ARBA" id="ARBA00022840"/>
    </source>
</evidence>
<dbReference type="AlphaFoldDB" id="A0A9D2RG91"/>
<dbReference type="Gene3D" id="3.40.50.300">
    <property type="entry name" value="P-loop containing nucleotide triphosphate hydrolases"/>
    <property type="match status" value="1"/>
</dbReference>
<dbReference type="Proteomes" id="UP000823889">
    <property type="component" value="Unassembled WGS sequence"/>
</dbReference>
<dbReference type="GO" id="GO:0043190">
    <property type="term" value="C:ATP-binding cassette (ABC) transporter complex"/>
    <property type="evidence" value="ECO:0007669"/>
    <property type="project" value="TreeGrafter"/>
</dbReference>
<keyword evidence="3" id="KW-0472">Membrane</keyword>
<evidence type="ECO:0000256" key="3">
    <source>
        <dbReference type="ARBA" id="ARBA00022475"/>
    </source>
</evidence>
<dbReference type="PANTHER" id="PTHR43553">
    <property type="entry name" value="HEAVY METAL TRANSPORTER"/>
    <property type="match status" value="1"/>
</dbReference>
<keyword evidence="5 7" id="KW-0067">ATP-binding</keyword>
<dbReference type="Pfam" id="PF00005">
    <property type="entry name" value="ABC_tran"/>
    <property type="match status" value="1"/>
</dbReference>
<dbReference type="InterPro" id="IPR050095">
    <property type="entry name" value="ECF_ABC_transporter_ATP-bd"/>
</dbReference>
<keyword evidence="3" id="KW-1003">Cell membrane</keyword>
<dbReference type="InterPro" id="IPR003439">
    <property type="entry name" value="ABC_transporter-like_ATP-bd"/>
</dbReference>
<dbReference type="GO" id="GO:0005524">
    <property type="term" value="F:ATP binding"/>
    <property type="evidence" value="ECO:0007669"/>
    <property type="project" value="UniProtKB-KW"/>
</dbReference>
<sequence length="213" mass="22892">MKSIFPPLIKAQGLYLRRGGQTLISDLSFSLYEQERLALRGPAGIGKSSLLNALMGFVPLQRGQLTILGLPLHTAQDFIPLRGQVGYVFQSPEDQLFCPTVLDDVCFGPLNLGATPADARAQAMAQLDQLQIRDLASRACATLSGGQQRLVALAGVLVMQPKVLLLDEPTTFLDAAAAERVQEVLLACGLPMIFTTHDEACAQALATRSLYLA</sequence>
<evidence type="ECO:0000313" key="8">
    <source>
        <dbReference type="Proteomes" id="UP000823889"/>
    </source>
</evidence>
<dbReference type="SMART" id="SM00382">
    <property type="entry name" value="AAA"/>
    <property type="match status" value="1"/>
</dbReference>
<evidence type="ECO:0000259" key="6">
    <source>
        <dbReference type="PROSITE" id="PS50893"/>
    </source>
</evidence>
<dbReference type="InterPro" id="IPR027417">
    <property type="entry name" value="P-loop_NTPase"/>
</dbReference>
<reference evidence="7" key="1">
    <citation type="journal article" date="2021" name="PeerJ">
        <title>Extensive microbial diversity within the chicken gut microbiome revealed by metagenomics and culture.</title>
        <authorList>
            <person name="Gilroy R."/>
            <person name="Ravi A."/>
            <person name="Getino M."/>
            <person name="Pursley I."/>
            <person name="Horton D.L."/>
            <person name="Alikhan N.F."/>
            <person name="Baker D."/>
            <person name="Gharbi K."/>
            <person name="Hall N."/>
            <person name="Watson M."/>
            <person name="Adriaenssens E.M."/>
            <person name="Foster-Nyarko E."/>
            <person name="Jarju S."/>
            <person name="Secka A."/>
            <person name="Antonio M."/>
            <person name="Oren A."/>
            <person name="Chaudhuri R.R."/>
            <person name="La Ragione R."/>
            <person name="Hildebrand F."/>
            <person name="Pallen M.J."/>
        </authorList>
    </citation>
    <scope>NUCLEOTIDE SEQUENCE</scope>
    <source>
        <strain evidence="7">9264</strain>
    </source>
</reference>
<proteinExistence type="inferred from homology"/>
<dbReference type="PROSITE" id="PS50893">
    <property type="entry name" value="ABC_TRANSPORTER_2"/>
    <property type="match status" value="1"/>
</dbReference>
<dbReference type="PANTHER" id="PTHR43553:SF24">
    <property type="entry name" value="ENERGY-COUPLING FACTOR TRANSPORTER ATP-BINDING PROTEIN ECFA1"/>
    <property type="match status" value="1"/>
</dbReference>
<evidence type="ECO:0000313" key="7">
    <source>
        <dbReference type="EMBL" id="HJD44285.1"/>
    </source>
</evidence>
<accession>A0A9D2RG91</accession>
<organism evidence="7 8">
    <name type="scientific">Candidatus Paenalcaligenes intestinipullorum</name>
    <dbReference type="NCBI Taxonomy" id="2838718"/>
    <lineage>
        <taxon>Bacteria</taxon>
        <taxon>Pseudomonadati</taxon>
        <taxon>Pseudomonadota</taxon>
        <taxon>Betaproteobacteria</taxon>
        <taxon>Burkholderiales</taxon>
        <taxon>Alcaligenaceae</taxon>
        <taxon>Paenalcaligenes</taxon>
    </lineage>
</organism>
<comment type="similarity">
    <text evidence="1">Belongs to the ABC transporter superfamily.</text>
</comment>
<dbReference type="CDD" id="cd03225">
    <property type="entry name" value="ABC_cobalt_CbiO_domain1"/>
    <property type="match status" value="1"/>
</dbReference>
<dbReference type="GO" id="GO:0042626">
    <property type="term" value="F:ATPase-coupled transmembrane transporter activity"/>
    <property type="evidence" value="ECO:0007669"/>
    <property type="project" value="TreeGrafter"/>
</dbReference>
<evidence type="ECO:0000256" key="2">
    <source>
        <dbReference type="ARBA" id="ARBA00022448"/>
    </source>
</evidence>
<dbReference type="GO" id="GO:0016887">
    <property type="term" value="F:ATP hydrolysis activity"/>
    <property type="evidence" value="ECO:0007669"/>
    <property type="project" value="InterPro"/>
</dbReference>
<dbReference type="EMBL" id="DWUQ01000093">
    <property type="protein sequence ID" value="HJD44285.1"/>
    <property type="molecule type" value="Genomic_DNA"/>
</dbReference>
<dbReference type="PROSITE" id="PS00211">
    <property type="entry name" value="ABC_TRANSPORTER_1"/>
    <property type="match status" value="1"/>
</dbReference>